<comment type="caution">
    <text evidence="3">The sequence shown here is derived from an EMBL/GenBank/DDBJ whole genome shotgun (WGS) entry which is preliminary data.</text>
</comment>
<sequence length="171" mass="19182">MKKQRFTAQTSYRGLQEAIEAVLQNSEDDECDLAIIPSDPSALTDEEEGADEDMAACPIPQDVPGTIEVFWNREDNGSEDSAHSNSDDEPLALTETSDKKSAIGEELRGLNPVQIFEKIMDNDIMDMIISNSKLYANQNNRHEFQLDSADLKKFFGIFILSGYHKLPREPL</sequence>
<dbReference type="Proteomes" id="UP001153954">
    <property type="component" value="Unassembled WGS sequence"/>
</dbReference>
<dbReference type="AlphaFoldDB" id="A0AAU9U8U9"/>
<proteinExistence type="predicted"/>
<organism evidence="3 4">
    <name type="scientific">Euphydryas editha</name>
    <name type="common">Edith's checkerspot</name>
    <dbReference type="NCBI Taxonomy" id="104508"/>
    <lineage>
        <taxon>Eukaryota</taxon>
        <taxon>Metazoa</taxon>
        <taxon>Ecdysozoa</taxon>
        <taxon>Arthropoda</taxon>
        <taxon>Hexapoda</taxon>
        <taxon>Insecta</taxon>
        <taxon>Pterygota</taxon>
        <taxon>Neoptera</taxon>
        <taxon>Endopterygota</taxon>
        <taxon>Lepidoptera</taxon>
        <taxon>Glossata</taxon>
        <taxon>Ditrysia</taxon>
        <taxon>Papilionoidea</taxon>
        <taxon>Nymphalidae</taxon>
        <taxon>Nymphalinae</taxon>
        <taxon>Euphydryas</taxon>
    </lineage>
</organism>
<accession>A0AAU9U8U9</accession>
<evidence type="ECO:0000313" key="3">
    <source>
        <dbReference type="EMBL" id="CAH2095725.1"/>
    </source>
</evidence>
<evidence type="ECO:0000313" key="4">
    <source>
        <dbReference type="Proteomes" id="UP001153954"/>
    </source>
</evidence>
<feature type="compositionally biased region" description="Basic and acidic residues" evidence="1">
    <location>
        <begin position="73"/>
        <end position="86"/>
    </location>
</feature>
<evidence type="ECO:0000256" key="1">
    <source>
        <dbReference type="SAM" id="MobiDB-lite"/>
    </source>
</evidence>
<gene>
    <name evidence="3" type="ORF">EEDITHA_LOCUS11145</name>
</gene>
<feature type="region of interest" description="Disordered" evidence="1">
    <location>
        <begin position="73"/>
        <end position="100"/>
    </location>
</feature>
<keyword evidence="4" id="KW-1185">Reference proteome</keyword>
<dbReference type="InterPro" id="IPR029526">
    <property type="entry name" value="PGBD"/>
</dbReference>
<reference evidence="3" key="1">
    <citation type="submission" date="2022-03" db="EMBL/GenBank/DDBJ databases">
        <authorList>
            <person name="Tunstrom K."/>
        </authorList>
    </citation>
    <scope>NUCLEOTIDE SEQUENCE</scope>
</reference>
<dbReference type="Pfam" id="PF13843">
    <property type="entry name" value="DDE_Tnp_1_7"/>
    <property type="match status" value="1"/>
</dbReference>
<name>A0AAU9U8U9_EUPED</name>
<protein>
    <recommendedName>
        <fullName evidence="2">PiggyBac transposable element-derived protein domain-containing protein</fullName>
    </recommendedName>
</protein>
<feature type="domain" description="PiggyBac transposable element-derived protein" evidence="2">
    <location>
        <begin position="111"/>
        <end position="168"/>
    </location>
</feature>
<evidence type="ECO:0000259" key="2">
    <source>
        <dbReference type="Pfam" id="PF13843"/>
    </source>
</evidence>
<dbReference type="EMBL" id="CAKOGL010000015">
    <property type="protein sequence ID" value="CAH2095725.1"/>
    <property type="molecule type" value="Genomic_DNA"/>
</dbReference>